<reference evidence="1 2" key="1">
    <citation type="submission" date="2014-09" db="EMBL/GenBank/DDBJ databases">
        <title>Sporocytophaga myxococcoides PG-01 genome sequencing.</title>
        <authorList>
            <person name="Liu L."/>
            <person name="Gao P.J."/>
            <person name="Chen G.J."/>
            <person name="Wang L.S."/>
        </authorList>
    </citation>
    <scope>NUCLEOTIDE SEQUENCE [LARGE SCALE GENOMIC DNA]</scope>
    <source>
        <strain evidence="1 2">PG-01</strain>
    </source>
</reference>
<comment type="caution">
    <text evidence="1">The sequence shown here is derived from an EMBL/GenBank/DDBJ whole genome shotgun (WGS) entry which is preliminary data.</text>
</comment>
<dbReference type="Proteomes" id="UP000030185">
    <property type="component" value="Unassembled WGS sequence"/>
</dbReference>
<sequence>MEAMAEGARAWEAPQIGAGFFMTPYKTYYWRPQIESFKGMNEKMPGMGSFMIQGKQMIANPSRLKANQEYLKKVSSIETESGNANANKLLYDAKKLFSEIQIIDRKILILNEAEKTLETMITFGESKIAYNQEMLSNIYKGKSQKAQLQNESIMLENERKQKLYYLSSLMNRKEENLFEVDSQIVIKDYELSLVDTVQIRSNRSDILVLDNNINATHLKQKVERYKSRPDFGIEFGHMFAFGENPNQFTLMGMMSIPIAPWSSKMYRSNVLAYNHQIKAYYSQKQAILNESVGMIYGLKNEISSAKYQMELYKTMILPSLKKTYDLAMMAYAQNTDGLFVALDAQMNFQMAKIQYEDIILKLLLLQAEYEKQLQLF</sequence>
<keyword evidence="2" id="KW-1185">Reference proteome</keyword>
<accession>A0A098LID5</accession>
<dbReference type="AlphaFoldDB" id="A0A098LID5"/>
<dbReference type="SUPFAM" id="SSF56954">
    <property type="entry name" value="Outer membrane efflux proteins (OEP)"/>
    <property type="match status" value="1"/>
</dbReference>
<proteinExistence type="predicted"/>
<evidence type="ECO:0000313" key="1">
    <source>
        <dbReference type="EMBL" id="GAL85853.1"/>
    </source>
</evidence>
<dbReference type="GO" id="GO:0015562">
    <property type="term" value="F:efflux transmembrane transporter activity"/>
    <property type="evidence" value="ECO:0007669"/>
    <property type="project" value="InterPro"/>
</dbReference>
<dbReference type="EMBL" id="BBLT01000006">
    <property type="protein sequence ID" value="GAL85853.1"/>
    <property type="molecule type" value="Genomic_DNA"/>
</dbReference>
<evidence type="ECO:0008006" key="3">
    <source>
        <dbReference type="Google" id="ProtNLM"/>
    </source>
</evidence>
<dbReference type="eggNOG" id="COG1538">
    <property type="taxonomic scope" value="Bacteria"/>
</dbReference>
<dbReference type="Gene3D" id="1.20.1600.10">
    <property type="entry name" value="Outer membrane efflux proteins (OEP)"/>
    <property type="match status" value="1"/>
</dbReference>
<organism evidence="1 2">
    <name type="scientific">Sporocytophaga myxococcoides</name>
    <dbReference type="NCBI Taxonomy" id="153721"/>
    <lineage>
        <taxon>Bacteria</taxon>
        <taxon>Pseudomonadati</taxon>
        <taxon>Bacteroidota</taxon>
        <taxon>Cytophagia</taxon>
        <taxon>Cytophagales</taxon>
        <taxon>Cytophagaceae</taxon>
        <taxon>Sporocytophaga</taxon>
    </lineage>
</organism>
<name>A0A098LID5_9BACT</name>
<protein>
    <recommendedName>
        <fullName evidence="3">Outer membrane efflux protein</fullName>
    </recommendedName>
</protein>
<evidence type="ECO:0000313" key="2">
    <source>
        <dbReference type="Proteomes" id="UP000030185"/>
    </source>
</evidence>
<gene>
    <name evidence="1" type="ORF">MYP_3082</name>
</gene>
<dbReference type="STRING" id="153721.MYP_3082"/>